<dbReference type="Pfam" id="PF14089">
    <property type="entry name" value="KbaA"/>
    <property type="match status" value="1"/>
</dbReference>
<evidence type="ECO:0000313" key="2">
    <source>
        <dbReference type="EMBL" id="GIQ71231.1"/>
    </source>
</evidence>
<sequence length="216" mass="24294">MYYEFVSKQMGETTVTLRKWWYLFWTTLLVGGVAAFVPGSILLFTDRTFVADFTTGEYIFNLVQLFGAGLMFSVLSQMGFFAYLTLNYIALSIFRQPVLWKTLQVIVVVVVAFDLVYLPYSAEGSSPLWTYMLLTALLVGLSALMANWKVRMTNKTAWIPTMFFLVTATALEAVPALQENNWNGIVTMMIPLFACNAWQILKLHTLVGTGSQAQGN</sequence>
<dbReference type="Proteomes" id="UP000677918">
    <property type="component" value="Unassembled WGS sequence"/>
</dbReference>
<evidence type="ECO:0000313" key="3">
    <source>
        <dbReference type="Proteomes" id="UP000677918"/>
    </source>
</evidence>
<keyword evidence="1" id="KW-1133">Transmembrane helix</keyword>
<reference evidence="2" key="1">
    <citation type="submission" date="2021-04" db="EMBL/GenBank/DDBJ databases">
        <title>Draft genome sequence of Xylanibacillus composti strain K13.</title>
        <authorList>
            <person name="Uke A."/>
            <person name="Chhe C."/>
            <person name="Baramee S."/>
            <person name="Kosugi A."/>
        </authorList>
    </citation>
    <scope>NUCLEOTIDE SEQUENCE</scope>
    <source>
        <strain evidence="2">K13</strain>
    </source>
</reference>
<organism evidence="2 3">
    <name type="scientific">Xylanibacillus composti</name>
    <dbReference type="NCBI Taxonomy" id="1572762"/>
    <lineage>
        <taxon>Bacteria</taxon>
        <taxon>Bacillati</taxon>
        <taxon>Bacillota</taxon>
        <taxon>Bacilli</taxon>
        <taxon>Bacillales</taxon>
        <taxon>Paenibacillaceae</taxon>
        <taxon>Xylanibacillus</taxon>
    </lineage>
</organism>
<keyword evidence="1" id="KW-0812">Transmembrane</keyword>
<gene>
    <name evidence="2" type="ORF">XYCOK13_40550</name>
</gene>
<accession>A0A8J4H784</accession>
<feature type="transmembrane region" description="Helical" evidence="1">
    <location>
        <begin position="20"/>
        <end position="45"/>
    </location>
</feature>
<proteinExistence type="predicted"/>
<dbReference type="GO" id="GO:0045881">
    <property type="term" value="P:positive regulation of sporulation resulting in formation of a cellular spore"/>
    <property type="evidence" value="ECO:0007669"/>
    <property type="project" value="InterPro"/>
</dbReference>
<keyword evidence="3" id="KW-1185">Reference proteome</keyword>
<name>A0A8J4H784_9BACL</name>
<protein>
    <submittedName>
        <fullName evidence="2">KinB-signaling pathway activation protein</fullName>
    </submittedName>
</protein>
<dbReference type="EMBL" id="BOVK01000074">
    <property type="protein sequence ID" value="GIQ71231.1"/>
    <property type="molecule type" value="Genomic_DNA"/>
</dbReference>
<dbReference type="AlphaFoldDB" id="A0A8J4H784"/>
<feature type="transmembrane region" description="Helical" evidence="1">
    <location>
        <begin position="98"/>
        <end position="122"/>
    </location>
</feature>
<feature type="transmembrane region" description="Helical" evidence="1">
    <location>
        <begin position="65"/>
        <end position="86"/>
    </location>
</feature>
<feature type="transmembrane region" description="Helical" evidence="1">
    <location>
        <begin position="128"/>
        <end position="146"/>
    </location>
</feature>
<keyword evidence="1" id="KW-0472">Membrane</keyword>
<comment type="caution">
    <text evidence="2">The sequence shown here is derived from an EMBL/GenBank/DDBJ whole genome shotgun (WGS) entry which is preliminary data.</text>
</comment>
<evidence type="ECO:0000256" key="1">
    <source>
        <dbReference type="SAM" id="Phobius"/>
    </source>
</evidence>
<dbReference type="SMART" id="SM01251">
    <property type="entry name" value="KbaA"/>
    <property type="match status" value="1"/>
</dbReference>
<dbReference type="InterPro" id="IPR024164">
    <property type="entry name" value="KinB-signalling_activ"/>
</dbReference>
<dbReference type="PIRSF" id="PIRSF029886">
    <property type="entry name" value="KBAA"/>
    <property type="match status" value="1"/>
</dbReference>